<dbReference type="GO" id="GO:0016491">
    <property type="term" value="F:oxidoreductase activity"/>
    <property type="evidence" value="ECO:0007669"/>
    <property type="project" value="UniProtKB-KW"/>
</dbReference>
<evidence type="ECO:0000256" key="1">
    <source>
        <dbReference type="ARBA" id="ARBA00023002"/>
    </source>
</evidence>
<reference evidence="6 7" key="1">
    <citation type="submission" date="2020-11" db="EMBL/GenBank/DDBJ databases">
        <authorList>
            <person name="Wallbank WR R."/>
            <person name="Pardo Diaz C."/>
            <person name="Kozak K."/>
            <person name="Martin S."/>
            <person name="Jiggins C."/>
            <person name="Moest M."/>
            <person name="Warren A I."/>
            <person name="Generalovic N T."/>
            <person name="Byers J.R.P. K."/>
            <person name="Montejo-Kovacevich G."/>
            <person name="Yen C E."/>
        </authorList>
    </citation>
    <scope>NUCLEOTIDE SEQUENCE [LARGE SCALE GENOMIC DNA]</scope>
</reference>
<dbReference type="InterPro" id="IPR006076">
    <property type="entry name" value="FAD-dep_OxRdtase"/>
</dbReference>
<accession>A0A7R8USX2</accession>
<comment type="function">
    <text evidence="3">Required for the assembly of the mitochondrial membrane respiratory chain NADH dehydrogenase (Complex I). Involved in mid-late stages of complex I assembly.</text>
</comment>
<evidence type="ECO:0000259" key="5">
    <source>
        <dbReference type="Pfam" id="PF01266"/>
    </source>
</evidence>
<organism evidence="6 7">
    <name type="scientific">Hermetia illucens</name>
    <name type="common">Black soldier fly</name>
    <dbReference type="NCBI Taxonomy" id="343691"/>
    <lineage>
        <taxon>Eukaryota</taxon>
        <taxon>Metazoa</taxon>
        <taxon>Ecdysozoa</taxon>
        <taxon>Arthropoda</taxon>
        <taxon>Hexapoda</taxon>
        <taxon>Insecta</taxon>
        <taxon>Pterygota</taxon>
        <taxon>Neoptera</taxon>
        <taxon>Endopterygota</taxon>
        <taxon>Diptera</taxon>
        <taxon>Brachycera</taxon>
        <taxon>Stratiomyomorpha</taxon>
        <taxon>Stratiomyidae</taxon>
        <taxon>Hermetiinae</taxon>
        <taxon>Hermetia</taxon>
    </lineage>
</organism>
<feature type="region of interest" description="Disordered" evidence="4">
    <location>
        <begin position="25"/>
        <end position="46"/>
    </location>
</feature>
<dbReference type="Pfam" id="PF01266">
    <property type="entry name" value="DAO"/>
    <property type="match status" value="1"/>
</dbReference>
<dbReference type="OMA" id="QWEHEEN"/>
<feature type="domain" description="FAD dependent oxidoreductase" evidence="5">
    <location>
        <begin position="57"/>
        <end position="431"/>
    </location>
</feature>
<protein>
    <recommendedName>
        <fullName evidence="2">FAD-dependent oxidoreductase domain-containing protein 1</fullName>
    </recommendedName>
</protein>
<dbReference type="PANTHER" id="PTHR13847:SF287">
    <property type="entry name" value="FAD-DEPENDENT OXIDOREDUCTASE DOMAIN-CONTAINING PROTEIN 1"/>
    <property type="match status" value="1"/>
</dbReference>
<dbReference type="GO" id="GO:0005739">
    <property type="term" value="C:mitochondrion"/>
    <property type="evidence" value="ECO:0007669"/>
    <property type="project" value="GOC"/>
</dbReference>
<dbReference type="Gene3D" id="3.50.50.60">
    <property type="entry name" value="FAD/NAD(P)-binding domain"/>
    <property type="match status" value="1"/>
</dbReference>
<keyword evidence="7" id="KW-1185">Reference proteome</keyword>
<evidence type="ECO:0000313" key="6">
    <source>
        <dbReference type="EMBL" id="CAD7086120.1"/>
    </source>
</evidence>
<dbReference type="PANTHER" id="PTHR13847">
    <property type="entry name" value="SARCOSINE DEHYDROGENASE-RELATED"/>
    <property type="match status" value="1"/>
</dbReference>
<dbReference type="Gene3D" id="3.30.9.10">
    <property type="entry name" value="D-Amino Acid Oxidase, subunit A, domain 2"/>
    <property type="match status" value="1"/>
</dbReference>
<dbReference type="SUPFAM" id="SSF51905">
    <property type="entry name" value="FAD/NAD(P)-binding domain"/>
    <property type="match status" value="1"/>
</dbReference>
<gene>
    <name evidence="6" type="ORF">HERILL_LOCUS8916</name>
</gene>
<dbReference type="EMBL" id="LR899011">
    <property type="protein sequence ID" value="CAD7086120.1"/>
    <property type="molecule type" value="Genomic_DNA"/>
</dbReference>
<sequence length="462" mass="51059">MLIFPLSRSGLAKFRPLHRPFSQKIISQDKQTKPYRKPNSPASPVSCTSDTFPTKCDVAIIGGGGMGSSTAYFLKKKAGRDLNVVVVERDSAYKKASTPLSAGCLRQQFTVEENVLMSRFAAEFLHSFRSEIGDEVDPNFKSYGNLYMVDEKNAERLAQGVALQKQLGVKSDLLSNDQLKAKFPWINPVGVGLASYGCVDEGWFDPWALLTGLRKKAQALGAVYVDAEVIDFEFKSKDGAEYDAVDKIVVRTAKNEQRTIEFDKCLLSAGAFSGELAKKARIGTGTGLLSTSLPVEPKKRYIYVINSQGQNGPPLTGPQVRDTSQVYFRPEGPNFITSRSPPDDREPSVDNLDVDLDFFDTDIWPHLAYRFPAFESLKVVGSWAGYYDQNTFDQNGVIGKHPAYDNFYIAAGFSGHGIQKVPAVGRGMAELIVDGRFKSIDLSIFGFERLIERRPVQELAIA</sequence>
<keyword evidence="1" id="KW-0560">Oxidoreductase</keyword>
<evidence type="ECO:0000256" key="3">
    <source>
        <dbReference type="ARBA" id="ARBA00046185"/>
    </source>
</evidence>
<dbReference type="OrthoDB" id="424974at2759"/>
<evidence type="ECO:0000256" key="2">
    <source>
        <dbReference type="ARBA" id="ARBA00039785"/>
    </source>
</evidence>
<evidence type="ECO:0000256" key="4">
    <source>
        <dbReference type="SAM" id="MobiDB-lite"/>
    </source>
</evidence>
<evidence type="ECO:0000313" key="7">
    <source>
        <dbReference type="Proteomes" id="UP000594454"/>
    </source>
</evidence>
<dbReference type="Proteomes" id="UP000594454">
    <property type="component" value="Chromosome 3"/>
</dbReference>
<dbReference type="InterPro" id="IPR036188">
    <property type="entry name" value="FAD/NAD-bd_sf"/>
</dbReference>
<proteinExistence type="predicted"/>
<dbReference type="InParanoid" id="A0A7R8USX2"/>
<dbReference type="GO" id="GO:0032981">
    <property type="term" value="P:mitochondrial respiratory chain complex I assembly"/>
    <property type="evidence" value="ECO:0007669"/>
    <property type="project" value="TreeGrafter"/>
</dbReference>
<name>A0A7R8USX2_HERIL</name>
<dbReference type="AlphaFoldDB" id="A0A7R8USX2"/>